<feature type="region of interest" description="Disordered" evidence="1">
    <location>
        <begin position="117"/>
        <end position="164"/>
    </location>
</feature>
<reference evidence="2 3" key="1">
    <citation type="journal article" date="2007" name="Science">
        <title>Sea anemone genome reveals ancestral eumetazoan gene repertoire and genomic organization.</title>
        <authorList>
            <person name="Putnam N.H."/>
            <person name="Srivastava M."/>
            <person name="Hellsten U."/>
            <person name="Dirks B."/>
            <person name="Chapman J."/>
            <person name="Salamov A."/>
            <person name="Terry A."/>
            <person name="Shapiro H."/>
            <person name="Lindquist E."/>
            <person name="Kapitonov V.V."/>
            <person name="Jurka J."/>
            <person name="Genikhovich G."/>
            <person name="Grigoriev I.V."/>
            <person name="Lucas S.M."/>
            <person name="Steele R.E."/>
            <person name="Finnerty J.R."/>
            <person name="Technau U."/>
            <person name="Martindale M.Q."/>
            <person name="Rokhsar D.S."/>
        </authorList>
    </citation>
    <scope>NUCLEOTIDE SEQUENCE [LARGE SCALE GENOMIC DNA]</scope>
    <source>
        <strain evidence="3">CH2 X CH6</strain>
    </source>
</reference>
<dbReference type="eggNOG" id="ENOG502S8RG">
    <property type="taxonomic scope" value="Eukaryota"/>
</dbReference>
<organism evidence="2 3">
    <name type="scientific">Nematostella vectensis</name>
    <name type="common">Starlet sea anemone</name>
    <dbReference type="NCBI Taxonomy" id="45351"/>
    <lineage>
        <taxon>Eukaryota</taxon>
        <taxon>Metazoa</taxon>
        <taxon>Cnidaria</taxon>
        <taxon>Anthozoa</taxon>
        <taxon>Hexacorallia</taxon>
        <taxon>Actiniaria</taxon>
        <taxon>Edwardsiidae</taxon>
        <taxon>Nematostella</taxon>
    </lineage>
</organism>
<dbReference type="OMA" id="CECQTED"/>
<feature type="compositionally biased region" description="Polar residues" evidence="1">
    <location>
        <begin position="117"/>
        <end position="148"/>
    </location>
</feature>
<protein>
    <submittedName>
        <fullName evidence="2">Uncharacterized protein</fullName>
    </submittedName>
</protein>
<dbReference type="PANTHER" id="PTHR33887:SF5">
    <property type="entry name" value="PB1 DOMAIN-CONTAINING PROTEIN"/>
    <property type="match status" value="1"/>
</dbReference>
<evidence type="ECO:0000313" key="2">
    <source>
        <dbReference type="EMBL" id="EDO43643.1"/>
    </source>
</evidence>
<dbReference type="AlphaFoldDB" id="A7RY61"/>
<accession>A7RY61</accession>
<dbReference type="InterPro" id="IPR039471">
    <property type="entry name" value="CXorf65-like"/>
</dbReference>
<proteinExistence type="predicted"/>
<dbReference type="EMBL" id="DS469552">
    <property type="protein sequence ID" value="EDO43643.1"/>
    <property type="molecule type" value="Genomic_DNA"/>
</dbReference>
<dbReference type="Pfam" id="PF15874">
    <property type="entry name" value="Il2rg"/>
    <property type="match status" value="1"/>
</dbReference>
<name>A7RY61_NEMVE</name>
<dbReference type="PANTHER" id="PTHR33887">
    <property type="entry name" value="PB1 DOMAIN-CONTAINING PROTEIN"/>
    <property type="match status" value="1"/>
</dbReference>
<dbReference type="InParanoid" id="A7RY61"/>
<evidence type="ECO:0000256" key="1">
    <source>
        <dbReference type="SAM" id="MobiDB-lite"/>
    </source>
</evidence>
<sequence>MFIIVRYGDDSQLLCNINCRSRVLYESIKDRCECQTEDVIDLADETGTLKNLSDRPIQQYALEYLTSRASYILMKVKKSEDALGVESKSYEPLLRGIQENNPDFMAKVYNKKINPDVTQSAPTRVTSSLPSKQPIKSSKTSRSQTKAAPSNARLNVGGKGKRLH</sequence>
<gene>
    <name evidence="2" type="ORF">NEMVEDRAFT_v1g203881</name>
</gene>
<dbReference type="KEGG" id="nve:5515534"/>
<evidence type="ECO:0000313" key="3">
    <source>
        <dbReference type="Proteomes" id="UP000001593"/>
    </source>
</evidence>
<dbReference type="Proteomes" id="UP000001593">
    <property type="component" value="Unassembled WGS sequence"/>
</dbReference>
<dbReference type="HOGENOM" id="CLU_132837_2_0_1"/>
<dbReference type="PhylomeDB" id="A7RY61"/>
<dbReference type="OrthoDB" id="2109241at2759"/>
<keyword evidence="3" id="KW-1185">Reference proteome</keyword>